<comment type="caution">
    <text evidence="1">The sequence shown here is derived from an EMBL/GenBank/DDBJ whole genome shotgun (WGS) entry which is preliminary data.</text>
</comment>
<proteinExistence type="predicted"/>
<dbReference type="Gene3D" id="1.10.287.470">
    <property type="entry name" value="Helix hairpin bin"/>
    <property type="match status" value="1"/>
</dbReference>
<dbReference type="EMBL" id="JBAKAR010000325">
    <property type="protein sequence ID" value="MEL0615117.1"/>
    <property type="molecule type" value="Genomic_DNA"/>
</dbReference>
<evidence type="ECO:0000313" key="1">
    <source>
        <dbReference type="EMBL" id="MEL0615117.1"/>
    </source>
</evidence>
<sequence length="70" mass="7443">AILMAQLKQAVAKLESAQAIFNGAILQQSYAKLTAPISVMVAQVQARKGGHVNVGQPLLTIVPVDKVYIE</sequence>
<evidence type="ECO:0000313" key="2">
    <source>
        <dbReference type="Proteomes" id="UP001379949"/>
    </source>
</evidence>
<name>A0ABU9GDN7_9GAMM</name>
<feature type="non-terminal residue" evidence="1">
    <location>
        <position position="70"/>
    </location>
</feature>
<dbReference type="Proteomes" id="UP001379949">
    <property type="component" value="Unassembled WGS sequence"/>
</dbReference>
<accession>A0ABU9GDN7</accession>
<dbReference type="SUPFAM" id="SSF111369">
    <property type="entry name" value="HlyD-like secretion proteins"/>
    <property type="match status" value="1"/>
</dbReference>
<reference evidence="1 2" key="1">
    <citation type="submission" date="2024-02" db="EMBL/GenBank/DDBJ databases">
        <title>Bacteria isolated from the canopy kelp, Nereocystis luetkeana.</title>
        <authorList>
            <person name="Pfister C.A."/>
            <person name="Younker I.T."/>
            <person name="Light S.H."/>
        </authorList>
    </citation>
    <scope>NUCLEOTIDE SEQUENCE [LARGE SCALE GENOMIC DNA]</scope>
    <source>
        <strain evidence="1 2">TI.4.07</strain>
    </source>
</reference>
<gene>
    <name evidence="1" type="ORF">V6242_18475</name>
</gene>
<dbReference type="RefSeq" id="WP_341568285.1">
    <property type="nucleotide sequence ID" value="NZ_JBAKAR010000325.1"/>
</dbReference>
<dbReference type="Gene3D" id="2.40.50.100">
    <property type="match status" value="1"/>
</dbReference>
<feature type="non-terminal residue" evidence="1">
    <location>
        <position position="1"/>
    </location>
</feature>
<protein>
    <submittedName>
        <fullName evidence="1">HlyD family efflux transporter periplasmic adaptor subunit</fullName>
    </submittedName>
</protein>
<organism evidence="1 2">
    <name type="scientific">Marinomonas arenicola</name>
    <dbReference type="NCBI Taxonomy" id="569601"/>
    <lineage>
        <taxon>Bacteria</taxon>
        <taxon>Pseudomonadati</taxon>
        <taxon>Pseudomonadota</taxon>
        <taxon>Gammaproteobacteria</taxon>
        <taxon>Oceanospirillales</taxon>
        <taxon>Oceanospirillaceae</taxon>
        <taxon>Marinomonas</taxon>
    </lineage>
</organism>
<keyword evidence="2" id="KW-1185">Reference proteome</keyword>